<evidence type="ECO:0000256" key="5">
    <source>
        <dbReference type="ARBA" id="ARBA00023136"/>
    </source>
</evidence>
<dbReference type="PROSITE" id="PS50845">
    <property type="entry name" value="RETICULON"/>
    <property type="match status" value="1"/>
</dbReference>
<feature type="transmembrane region" description="Helical" evidence="6">
    <location>
        <begin position="162"/>
        <end position="184"/>
    </location>
</feature>
<evidence type="ECO:0000256" key="4">
    <source>
        <dbReference type="ARBA" id="ARBA00022989"/>
    </source>
</evidence>
<keyword evidence="10" id="KW-1185">Reference proteome</keyword>
<dbReference type="AlphaFoldDB" id="A0AAN6SN40"/>
<keyword evidence="2 6" id="KW-0812">Transmembrane</keyword>
<evidence type="ECO:0000256" key="3">
    <source>
        <dbReference type="ARBA" id="ARBA00022824"/>
    </source>
</evidence>
<evidence type="ECO:0000256" key="6">
    <source>
        <dbReference type="RuleBase" id="RU363132"/>
    </source>
</evidence>
<dbReference type="InterPro" id="IPR003388">
    <property type="entry name" value="Reticulon"/>
</dbReference>
<feature type="transmembrane region" description="Helical" evidence="6">
    <location>
        <begin position="74"/>
        <end position="92"/>
    </location>
</feature>
<evidence type="ECO:0000256" key="1">
    <source>
        <dbReference type="ARBA" id="ARBA00004477"/>
    </source>
</evidence>
<accession>A0AAN6SN40</accession>
<dbReference type="GO" id="GO:0005789">
    <property type="term" value="C:endoplasmic reticulum membrane"/>
    <property type="evidence" value="ECO:0007669"/>
    <property type="project" value="UniProtKB-SubCell"/>
</dbReference>
<evidence type="ECO:0000256" key="7">
    <source>
        <dbReference type="SAM" id="MobiDB-lite"/>
    </source>
</evidence>
<feature type="compositionally biased region" description="Basic and acidic residues" evidence="7">
    <location>
        <begin position="268"/>
        <end position="278"/>
    </location>
</feature>
<protein>
    <recommendedName>
        <fullName evidence="6">Reticulon-like protein</fullName>
    </recommendedName>
</protein>
<organism evidence="9 10">
    <name type="scientific">Parachaetomium inaequale</name>
    <dbReference type="NCBI Taxonomy" id="2588326"/>
    <lineage>
        <taxon>Eukaryota</taxon>
        <taxon>Fungi</taxon>
        <taxon>Dikarya</taxon>
        <taxon>Ascomycota</taxon>
        <taxon>Pezizomycotina</taxon>
        <taxon>Sordariomycetes</taxon>
        <taxon>Sordariomycetidae</taxon>
        <taxon>Sordariales</taxon>
        <taxon>Chaetomiaceae</taxon>
        <taxon>Parachaetomium</taxon>
    </lineage>
</organism>
<proteinExistence type="predicted"/>
<dbReference type="Proteomes" id="UP001303115">
    <property type="component" value="Unassembled WGS sequence"/>
</dbReference>
<keyword evidence="5 6" id="KW-0472">Membrane</keyword>
<evidence type="ECO:0000313" key="10">
    <source>
        <dbReference type="Proteomes" id="UP001303115"/>
    </source>
</evidence>
<keyword evidence="3 6" id="KW-0256">Endoplasmic reticulum</keyword>
<evidence type="ECO:0000313" key="9">
    <source>
        <dbReference type="EMBL" id="KAK4033764.1"/>
    </source>
</evidence>
<evidence type="ECO:0000256" key="2">
    <source>
        <dbReference type="ARBA" id="ARBA00022692"/>
    </source>
</evidence>
<dbReference type="EMBL" id="MU854511">
    <property type="protein sequence ID" value="KAK4033764.1"/>
    <property type="molecule type" value="Genomic_DNA"/>
</dbReference>
<name>A0AAN6SN40_9PEZI</name>
<evidence type="ECO:0000259" key="8">
    <source>
        <dbReference type="PROSITE" id="PS50845"/>
    </source>
</evidence>
<dbReference type="Pfam" id="PF02453">
    <property type="entry name" value="Reticulon"/>
    <property type="match status" value="1"/>
</dbReference>
<keyword evidence="4 6" id="KW-1133">Transmembrane helix</keyword>
<gene>
    <name evidence="9" type="ORF">C8A01DRAFT_19326</name>
</gene>
<feature type="domain" description="Reticulon" evidence="8">
    <location>
        <begin position="63"/>
        <end position="260"/>
    </location>
</feature>
<feature type="transmembrane region" description="Helical" evidence="6">
    <location>
        <begin position="98"/>
        <end position="120"/>
    </location>
</feature>
<comment type="subcellular location">
    <subcellularLocation>
        <location evidence="1 6">Endoplasmic reticulum membrane</location>
        <topology evidence="1 6">Multi-pass membrane protein</topology>
    </subcellularLocation>
</comment>
<feature type="region of interest" description="Disordered" evidence="7">
    <location>
        <begin position="266"/>
        <end position="321"/>
    </location>
</feature>
<sequence length="321" mass="35244">MADGVATNGNTNVESLKASPVAQNVMDQSSKASAEMSNLAAARHPPSYTAATGQPLTNYHSFFSELLSWRNPRASAIAYATLVTLIFSVRYLDVLRWAFKLTWMVLGITIAAEVAGKALLNNGFATQLRPRTYYTIPRETLEVMIGDVHELINFFVIESQRVLFAENVYASAAAALAAFISYYLVKIVPYWGLAVIATTVVFFTPLIYTSNQELIDTQLRHASEVVNAQTAQLRTVAQKHTEQATQVTKQYMGDYTAKAQALIKGARHHDEKPLEKPSVKATDFPAAPKEDFKPAVVKPDIVEPAPEPVDKIDGEEPLIAA</sequence>
<reference evidence="10" key="1">
    <citation type="journal article" date="2023" name="Mol. Phylogenet. Evol.">
        <title>Genome-scale phylogeny and comparative genomics of the fungal order Sordariales.</title>
        <authorList>
            <person name="Hensen N."/>
            <person name="Bonometti L."/>
            <person name="Westerberg I."/>
            <person name="Brannstrom I.O."/>
            <person name="Guillou S."/>
            <person name="Cros-Aarteil S."/>
            <person name="Calhoun S."/>
            <person name="Haridas S."/>
            <person name="Kuo A."/>
            <person name="Mondo S."/>
            <person name="Pangilinan J."/>
            <person name="Riley R."/>
            <person name="LaButti K."/>
            <person name="Andreopoulos B."/>
            <person name="Lipzen A."/>
            <person name="Chen C."/>
            <person name="Yan M."/>
            <person name="Daum C."/>
            <person name="Ng V."/>
            <person name="Clum A."/>
            <person name="Steindorff A."/>
            <person name="Ohm R.A."/>
            <person name="Martin F."/>
            <person name="Silar P."/>
            <person name="Natvig D.O."/>
            <person name="Lalanne C."/>
            <person name="Gautier V."/>
            <person name="Ament-Velasquez S.L."/>
            <person name="Kruys A."/>
            <person name="Hutchinson M.I."/>
            <person name="Powell A.J."/>
            <person name="Barry K."/>
            <person name="Miller A.N."/>
            <person name="Grigoriev I.V."/>
            <person name="Debuchy R."/>
            <person name="Gladieux P."/>
            <person name="Hiltunen Thoren M."/>
            <person name="Johannesson H."/>
        </authorList>
    </citation>
    <scope>NUCLEOTIDE SEQUENCE [LARGE SCALE GENOMIC DNA]</scope>
    <source>
        <strain evidence="10">CBS 284.82</strain>
    </source>
</reference>
<feature type="transmembrane region" description="Helical" evidence="6">
    <location>
        <begin position="190"/>
        <end position="208"/>
    </location>
</feature>
<comment type="caution">
    <text evidence="9">The sequence shown here is derived from an EMBL/GenBank/DDBJ whole genome shotgun (WGS) entry which is preliminary data.</text>
</comment>